<dbReference type="Proteomes" id="UP000064189">
    <property type="component" value="Unassembled WGS sequence"/>
</dbReference>
<keyword evidence="2" id="KW-0378">Hydrolase</keyword>
<name>A0A109MW59_9BACI</name>
<comment type="caution">
    <text evidence="2">The sequence shown here is derived from an EMBL/GenBank/DDBJ whole genome shotgun (WGS) entry which is preliminary data.</text>
</comment>
<reference evidence="2 3" key="1">
    <citation type="submission" date="2015-11" db="EMBL/GenBank/DDBJ databases">
        <title>Genome Sequence of Bacillus simplex strain VanAntwerpen2.</title>
        <authorList>
            <person name="Couger M.B."/>
        </authorList>
    </citation>
    <scope>NUCLEOTIDE SEQUENCE [LARGE SCALE GENOMIC DNA]</scope>
    <source>
        <strain evidence="2 3">VanAntwerpen02</strain>
    </source>
</reference>
<evidence type="ECO:0000259" key="1">
    <source>
        <dbReference type="PROSITE" id="PS51832"/>
    </source>
</evidence>
<dbReference type="Gene3D" id="1.10.3210.10">
    <property type="entry name" value="Hypothetical protein af1432"/>
    <property type="match status" value="1"/>
</dbReference>
<dbReference type="PANTHER" id="PTHR43155:SF2">
    <property type="entry name" value="CYCLIC DI-GMP PHOSPHODIESTERASE PA4108"/>
    <property type="match status" value="1"/>
</dbReference>
<dbReference type="RefSeq" id="WP_061143171.1">
    <property type="nucleotide sequence ID" value="NZ_LNNH01000030.1"/>
</dbReference>
<sequence>MLVKTRYLTEGCILSKEIRGLADRPIMYEKTILTAESIEALEAFLISEVSVEKTLIDGKKFLPKEVIDPELDELEESSDFTDLYLKSVQTYKRLFRNWQAGSKVEVAMIRLIIIPLVDKALEEPGNILMLHHYCNKEDYTFHHAISIGLIGSYIASKMKYSKADVYQVAIGGCLADCGMAKVAPRLLNKMEDLTAEDYEEIHNHPIFSYKMIKDSSIIKDSVKIAILEHHGRLDGTGYPRRLNAKPMNLFSKIIAVADVFHAMTSERVYRKKQSPFRVLEMILHDDFGKFDIEVVKTLLSSFSSFSIGSRVKLNNGFIAEIIFIDASNQTRPIVKVKDSEEIINLSLTRELYIEEIL</sequence>
<dbReference type="InterPro" id="IPR003607">
    <property type="entry name" value="HD/PDEase_dom"/>
</dbReference>
<dbReference type="AlphaFoldDB" id="A0A109MW59"/>
<proteinExistence type="predicted"/>
<evidence type="ECO:0000313" key="2">
    <source>
        <dbReference type="EMBL" id="KWW16686.1"/>
    </source>
</evidence>
<dbReference type="CDD" id="cd00077">
    <property type="entry name" value="HDc"/>
    <property type="match status" value="1"/>
</dbReference>
<evidence type="ECO:0000313" key="3">
    <source>
        <dbReference type="Proteomes" id="UP000064189"/>
    </source>
</evidence>
<keyword evidence="3" id="KW-1185">Reference proteome</keyword>
<feature type="domain" description="HD-GYP" evidence="1">
    <location>
        <begin position="118"/>
        <end position="314"/>
    </location>
</feature>
<organism evidence="2 3">
    <name type="scientific">Peribacillus simplex</name>
    <dbReference type="NCBI Taxonomy" id="1478"/>
    <lineage>
        <taxon>Bacteria</taxon>
        <taxon>Bacillati</taxon>
        <taxon>Bacillota</taxon>
        <taxon>Bacilli</taxon>
        <taxon>Bacillales</taxon>
        <taxon>Bacillaceae</taxon>
        <taxon>Peribacillus</taxon>
    </lineage>
</organism>
<dbReference type="Pfam" id="PF13487">
    <property type="entry name" value="HD_5"/>
    <property type="match status" value="1"/>
</dbReference>
<dbReference type="PANTHER" id="PTHR43155">
    <property type="entry name" value="CYCLIC DI-GMP PHOSPHODIESTERASE PA4108-RELATED"/>
    <property type="match status" value="1"/>
</dbReference>
<dbReference type="PROSITE" id="PS51832">
    <property type="entry name" value="HD_GYP"/>
    <property type="match status" value="1"/>
</dbReference>
<gene>
    <name evidence="2" type="ORF">AS888_07090</name>
</gene>
<dbReference type="SMART" id="SM00471">
    <property type="entry name" value="HDc"/>
    <property type="match status" value="1"/>
</dbReference>
<dbReference type="InterPro" id="IPR037522">
    <property type="entry name" value="HD_GYP_dom"/>
</dbReference>
<accession>A0A109MW59</accession>
<protein>
    <submittedName>
        <fullName evidence="2">Phosphohydrolase</fullName>
    </submittedName>
</protein>
<dbReference type="EMBL" id="LNNH01000030">
    <property type="protein sequence ID" value="KWW16686.1"/>
    <property type="molecule type" value="Genomic_DNA"/>
</dbReference>
<dbReference type="GO" id="GO:0016787">
    <property type="term" value="F:hydrolase activity"/>
    <property type="evidence" value="ECO:0007669"/>
    <property type="project" value="UniProtKB-KW"/>
</dbReference>
<dbReference type="SUPFAM" id="SSF109604">
    <property type="entry name" value="HD-domain/PDEase-like"/>
    <property type="match status" value="1"/>
</dbReference>